<evidence type="ECO:0000313" key="9">
    <source>
        <dbReference type="Proteomes" id="UP000606653"/>
    </source>
</evidence>
<protein>
    <submittedName>
        <fullName evidence="8">MFS transporter</fullName>
    </submittedName>
</protein>
<evidence type="ECO:0000256" key="5">
    <source>
        <dbReference type="ARBA" id="ARBA00023136"/>
    </source>
</evidence>
<feature type="transmembrane region" description="Helical" evidence="7">
    <location>
        <begin position="94"/>
        <end position="114"/>
    </location>
</feature>
<dbReference type="InterPro" id="IPR036259">
    <property type="entry name" value="MFS_trans_sf"/>
</dbReference>
<feature type="transmembrane region" description="Helical" evidence="7">
    <location>
        <begin position="61"/>
        <end position="82"/>
    </location>
</feature>
<dbReference type="RefSeq" id="WP_018976885.1">
    <property type="nucleotide sequence ID" value="NZ_BMLN01000002.1"/>
</dbReference>
<keyword evidence="4 7" id="KW-1133">Transmembrane helix</keyword>
<gene>
    <name evidence="8" type="ORF">GCM10010969_07880</name>
</gene>
<sequence length="469" mass="49836">MRGRRNEKPNRTEKAERNERTEAAEKDKIAAGASETAGKTVRPEWKKSSSLLRHPVFGRTFSAYSISVFGDWFDIIAIQVLIGYRWQASPLEIALVPVCMAVPGILLGSAAGAAADRVNRLKLMRVCDLLTALTTVAILLVPGIGWLLPLLALRAALGVFNMPAQQALTRRVVSEEQLLDASSLNGLVSQLSRIAGPLLGASLLSVLSPQACILVNAVARLVSYGILRTVSKDVDAERLGKLKGEAESGAKAKRTPFSVMLREGWIFVRRTPILMNLLLFALVGMIVIQAIDFQFISLFREIAPDSETAIGWLLAASGASAAGVAVANMRFRPLRQAEYALKLGLSYGLLGLSILLLALLPVGASGILIIGIGLLLGAGNGLFLVTFNYALQRETPSGMTGRVFGIQNTALSAVMVAAPPLGGVLIERFGLSAVFAGAGLTVLLLGAAGFAFGRLWWPGASIEAVDVQK</sequence>
<dbReference type="EMBL" id="BMLN01000002">
    <property type="protein sequence ID" value="GGN93789.1"/>
    <property type="molecule type" value="Genomic_DNA"/>
</dbReference>
<evidence type="ECO:0000256" key="4">
    <source>
        <dbReference type="ARBA" id="ARBA00022989"/>
    </source>
</evidence>
<dbReference type="CDD" id="cd06173">
    <property type="entry name" value="MFS_MefA_like"/>
    <property type="match status" value="1"/>
</dbReference>
<feature type="transmembrane region" description="Helical" evidence="7">
    <location>
        <begin position="277"/>
        <end position="297"/>
    </location>
</feature>
<feature type="transmembrane region" description="Helical" evidence="7">
    <location>
        <begin position="309"/>
        <end position="327"/>
    </location>
</feature>
<name>A0ABQ2KUJ5_9BACL</name>
<evidence type="ECO:0000256" key="2">
    <source>
        <dbReference type="ARBA" id="ARBA00022475"/>
    </source>
</evidence>
<feature type="transmembrane region" description="Helical" evidence="7">
    <location>
        <begin position="432"/>
        <end position="452"/>
    </location>
</feature>
<feature type="transmembrane region" description="Helical" evidence="7">
    <location>
        <begin position="366"/>
        <end position="391"/>
    </location>
</feature>
<feature type="transmembrane region" description="Helical" evidence="7">
    <location>
        <begin position="403"/>
        <end position="426"/>
    </location>
</feature>
<organism evidence="8 9">
    <name type="scientific">Saccharibacillus kuerlensis</name>
    <dbReference type="NCBI Taxonomy" id="459527"/>
    <lineage>
        <taxon>Bacteria</taxon>
        <taxon>Bacillati</taxon>
        <taxon>Bacillota</taxon>
        <taxon>Bacilli</taxon>
        <taxon>Bacillales</taxon>
        <taxon>Paenibacillaceae</taxon>
        <taxon>Saccharibacillus</taxon>
    </lineage>
</organism>
<dbReference type="Proteomes" id="UP000606653">
    <property type="component" value="Unassembled WGS sequence"/>
</dbReference>
<proteinExistence type="predicted"/>
<comment type="subcellular location">
    <subcellularLocation>
        <location evidence="1">Cell membrane</location>
        <topology evidence="1">Multi-pass membrane protein</topology>
    </subcellularLocation>
</comment>
<keyword evidence="9" id="KW-1185">Reference proteome</keyword>
<dbReference type="PANTHER" id="PTHR23513:SF6">
    <property type="entry name" value="MAJOR FACILITATOR SUPERFAMILY ASSOCIATED DOMAIN-CONTAINING PROTEIN"/>
    <property type="match status" value="1"/>
</dbReference>
<feature type="transmembrane region" description="Helical" evidence="7">
    <location>
        <begin position="194"/>
        <end position="219"/>
    </location>
</feature>
<evidence type="ECO:0000256" key="1">
    <source>
        <dbReference type="ARBA" id="ARBA00004651"/>
    </source>
</evidence>
<feature type="transmembrane region" description="Helical" evidence="7">
    <location>
        <begin position="339"/>
        <end position="360"/>
    </location>
</feature>
<evidence type="ECO:0000256" key="6">
    <source>
        <dbReference type="SAM" id="MobiDB-lite"/>
    </source>
</evidence>
<feature type="compositionally biased region" description="Basic and acidic residues" evidence="6">
    <location>
        <begin position="1"/>
        <end position="29"/>
    </location>
</feature>
<dbReference type="InterPro" id="IPR011701">
    <property type="entry name" value="MFS"/>
</dbReference>
<evidence type="ECO:0000313" key="8">
    <source>
        <dbReference type="EMBL" id="GGN93789.1"/>
    </source>
</evidence>
<reference evidence="9" key="1">
    <citation type="journal article" date="2019" name="Int. J. Syst. Evol. Microbiol.">
        <title>The Global Catalogue of Microorganisms (GCM) 10K type strain sequencing project: providing services to taxonomists for standard genome sequencing and annotation.</title>
        <authorList>
            <consortium name="The Broad Institute Genomics Platform"/>
            <consortium name="The Broad Institute Genome Sequencing Center for Infectious Disease"/>
            <person name="Wu L."/>
            <person name="Ma J."/>
        </authorList>
    </citation>
    <scope>NUCLEOTIDE SEQUENCE [LARGE SCALE GENOMIC DNA]</scope>
    <source>
        <strain evidence="9">CGMCC 1.6964</strain>
    </source>
</reference>
<keyword evidence="5 7" id="KW-0472">Membrane</keyword>
<evidence type="ECO:0000256" key="7">
    <source>
        <dbReference type="SAM" id="Phobius"/>
    </source>
</evidence>
<keyword evidence="2" id="KW-1003">Cell membrane</keyword>
<feature type="transmembrane region" description="Helical" evidence="7">
    <location>
        <begin position="126"/>
        <end position="148"/>
    </location>
</feature>
<dbReference type="SUPFAM" id="SSF103473">
    <property type="entry name" value="MFS general substrate transporter"/>
    <property type="match status" value="1"/>
</dbReference>
<evidence type="ECO:0000256" key="3">
    <source>
        <dbReference type="ARBA" id="ARBA00022692"/>
    </source>
</evidence>
<dbReference type="Pfam" id="PF07690">
    <property type="entry name" value="MFS_1"/>
    <property type="match status" value="1"/>
</dbReference>
<keyword evidence="3 7" id="KW-0812">Transmembrane</keyword>
<accession>A0ABQ2KUJ5</accession>
<comment type="caution">
    <text evidence="8">The sequence shown here is derived from an EMBL/GenBank/DDBJ whole genome shotgun (WGS) entry which is preliminary data.</text>
</comment>
<dbReference type="Gene3D" id="1.20.1250.20">
    <property type="entry name" value="MFS general substrate transporter like domains"/>
    <property type="match status" value="1"/>
</dbReference>
<feature type="region of interest" description="Disordered" evidence="6">
    <location>
        <begin position="1"/>
        <end position="41"/>
    </location>
</feature>
<dbReference type="PANTHER" id="PTHR23513">
    <property type="entry name" value="INTEGRAL MEMBRANE EFFLUX PROTEIN-RELATED"/>
    <property type="match status" value="1"/>
</dbReference>